<name>A0ABP5E0N6_9ACTN</name>
<feature type="region of interest" description="Disordered" evidence="2">
    <location>
        <begin position="347"/>
        <end position="396"/>
    </location>
</feature>
<dbReference type="PANTHER" id="PTHR31082:SF4">
    <property type="entry name" value="PHEROMONE-REGULATED MEMBRANE PROTEIN 10"/>
    <property type="match status" value="1"/>
</dbReference>
<proteinExistence type="inferred from homology"/>
<protein>
    <recommendedName>
        <fullName evidence="4">Threonine/serine exporter-like N-terminal domain-containing protein</fullName>
    </recommendedName>
</protein>
<sequence length="439" mass="46600">MEDAVRVDRLAGLVGALVGLLLRSSGEGAERIGEVVDGVAHTYGGRASVLIVPEAATVTMTVGTQTRTFVVQAFPEVARLDRLVALRSLGEAIVKGGVDPDAAEQRLRTIADSPERVPPWLRFVGLVMFAVGFAPAMQRTWYEVGTSAVLGAVTALLVVAASRTPRLNLILPLVAATVVAVLVLAVFARDTSHGGQVLIMLPALFYFVPGDYLSASSYEIVAGHITSGAIRLIYATILLLELYVGILLGSAITGSSMHGILDFVADSDMPRWALVFTWASFAVGTMLAFGIPIRLLGWVLLLVYLPVAVQTLVTDMIGEVGGTFVAAAVLSAAAGWLSYPVGRPGDDPRRVLHPHRRFPGRTGPDHPGGAPPHRRLPGPGQNGHERHRHRPRPSRRCRLFPLGHTSCALVLSAPGASARPLGVPGLPTHRYDVIVVTLG</sequence>
<organism evidence="5 6">
    <name type="scientific">Catenulispora subtropica</name>
    <dbReference type="NCBI Taxonomy" id="450798"/>
    <lineage>
        <taxon>Bacteria</taxon>
        <taxon>Bacillati</taxon>
        <taxon>Actinomycetota</taxon>
        <taxon>Actinomycetes</taxon>
        <taxon>Catenulisporales</taxon>
        <taxon>Catenulisporaceae</taxon>
        <taxon>Catenulispora</taxon>
    </lineage>
</organism>
<feature type="transmembrane region" description="Helical" evidence="3">
    <location>
        <begin position="232"/>
        <end position="252"/>
    </location>
</feature>
<feature type="transmembrane region" description="Helical" evidence="3">
    <location>
        <begin position="320"/>
        <end position="339"/>
    </location>
</feature>
<feature type="transmembrane region" description="Helical" evidence="3">
    <location>
        <begin position="144"/>
        <end position="162"/>
    </location>
</feature>
<keyword evidence="6" id="KW-1185">Reference proteome</keyword>
<gene>
    <name evidence="5" type="ORF">GCM10009838_59090</name>
</gene>
<accession>A0ABP5E0N6</accession>
<evidence type="ECO:0000259" key="4">
    <source>
        <dbReference type="Pfam" id="PF06738"/>
    </source>
</evidence>
<dbReference type="RefSeq" id="WP_344660417.1">
    <property type="nucleotide sequence ID" value="NZ_BAAAQM010000040.1"/>
</dbReference>
<reference evidence="6" key="1">
    <citation type="journal article" date="2019" name="Int. J. Syst. Evol. Microbiol.">
        <title>The Global Catalogue of Microorganisms (GCM) 10K type strain sequencing project: providing services to taxonomists for standard genome sequencing and annotation.</title>
        <authorList>
            <consortium name="The Broad Institute Genomics Platform"/>
            <consortium name="The Broad Institute Genome Sequencing Center for Infectious Disease"/>
            <person name="Wu L."/>
            <person name="Ma J."/>
        </authorList>
    </citation>
    <scope>NUCLEOTIDE SEQUENCE [LARGE SCALE GENOMIC DNA]</scope>
    <source>
        <strain evidence="6">JCM 16013</strain>
    </source>
</reference>
<keyword evidence="3" id="KW-0472">Membrane</keyword>
<dbReference type="EMBL" id="BAAAQM010000040">
    <property type="protein sequence ID" value="GAA1988423.1"/>
    <property type="molecule type" value="Genomic_DNA"/>
</dbReference>
<feature type="transmembrane region" description="Helical" evidence="3">
    <location>
        <begin position="272"/>
        <end position="289"/>
    </location>
</feature>
<dbReference type="PANTHER" id="PTHR31082">
    <property type="entry name" value="PHEROMONE-REGULATED MEMBRANE PROTEIN 10"/>
    <property type="match status" value="1"/>
</dbReference>
<dbReference type="Proteomes" id="UP001499854">
    <property type="component" value="Unassembled WGS sequence"/>
</dbReference>
<dbReference type="InterPro" id="IPR010619">
    <property type="entry name" value="ThrE-like_N"/>
</dbReference>
<keyword evidence="3" id="KW-0812">Transmembrane</keyword>
<dbReference type="InterPro" id="IPR051361">
    <property type="entry name" value="ThrE/Ser_Exporter"/>
</dbReference>
<dbReference type="Pfam" id="PF06738">
    <property type="entry name" value="ThrE"/>
    <property type="match status" value="1"/>
</dbReference>
<feature type="transmembrane region" description="Helical" evidence="3">
    <location>
        <begin position="194"/>
        <end position="212"/>
    </location>
</feature>
<feature type="transmembrane region" description="Helical" evidence="3">
    <location>
        <begin position="296"/>
        <end position="314"/>
    </location>
</feature>
<comment type="caution">
    <text evidence="5">The sequence shown here is derived from an EMBL/GenBank/DDBJ whole genome shotgun (WGS) entry which is preliminary data.</text>
</comment>
<feature type="transmembrane region" description="Helical" evidence="3">
    <location>
        <begin position="120"/>
        <end position="138"/>
    </location>
</feature>
<evidence type="ECO:0000256" key="2">
    <source>
        <dbReference type="SAM" id="MobiDB-lite"/>
    </source>
</evidence>
<evidence type="ECO:0000313" key="6">
    <source>
        <dbReference type="Proteomes" id="UP001499854"/>
    </source>
</evidence>
<feature type="transmembrane region" description="Helical" evidence="3">
    <location>
        <begin position="169"/>
        <end position="188"/>
    </location>
</feature>
<comment type="similarity">
    <text evidence="1">Belongs to the ThrE exporter (TC 2.A.79) family.</text>
</comment>
<feature type="compositionally biased region" description="Basic residues" evidence="2">
    <location>
        <begin position="385"/>
        <end position="396"/>
    </location>
</feature>
<keyword evidence="3" id="KW-1133">Transmembrane helix</keyword>
<feature type="domain" description="Threonine/serine exporter-like N-terminal" evidence="4">
    <location>
        <begin position="17"/>
        <end position="252"/>
    </location>
</feature>
<evidence type="ECO:0000256" key="1">
    <source>
        <dbReference type="ARBA" id="ARBA00034125"/>
    </source>
</evidence>
<evidence type="ECO:0000256" key="3">
    <source>
        <dbReference type="SAM" id="Phobius"/>
    </source>
</evidence>
<evidence type="ECO:0000313" key="5">
    <source>
        <dbReference type="EMBL" id="GAA1988423.1"/>
    </source>
</evidence>